<evidence type="ECO:0000313" key="1">
    <source>
        <dbReference type="EMBL" id="GAG88560.1"/>
    </source>
</evidence>
<gene>
    <name evidence="1" type="ORF">S01H4_24846</name>
</gene>
<feature type="non-terminal residue" evidence="1">
    <location>
        <position position="1"/>
    </location>
</feature>
<accession>X1B0V7</accession>
<name>X1B0V7_9ZZZZ</name>
<dbReference type="EMBL" id="BART01011741">
    <property type="protein sequence ID" value="GAG88560.1"/>
    <property type="molecule type" value="Genomic_DNA"/>
</dbReference>
<comment type="caution">
    <text evidence="1">The sequence shown here is derived from an EMBL/GenBank/DDBJ whole genome shotgun (WGS) entry which is preliminary data.</text>
</comment>
<reference evidence="1" key="1">
    <citation type="journal article" date="2014" name="Front. Microbiol.">
        <title>High frequency of phylogenetically diverse reductive dehalogenase-homologous genes in deep subseafloor sedimentary metagenomes.</title>
        <authorList>
            <person name="Kawai M."/>
            <person name="Futagami T."/>
            <person name="Toyoda A."/>
            <person name="Takaki Y."/>
            <person name="Nishi S."/>
            <person name="Hori S."/>
            <person name="Arai W."/>
            <person name="Tsubouchi T."/>
            <person name="Morono Y."/>
            <person name="Uchiyama I."/>
            <person name="Ito T."/>
            <person name="Fujiyama A."/>
            <person name="Inagaki F."/>
            <person name="Takami H."/>
        </authorList>
    </citation>
    <scope>NUCLEOTIDE SEQUENCE</scope>
    <source>
        <strain evidence="1">Expedition CK06-06</strain>
    </source>
</reference>
<dbReference type="AlphaFoldDB" id="X1B0V7"/>
<organism evidence="1">
    <name type="scientific">marine sediment metagenome</name>
    <dbReference type="NCBI Taxonomy" id="412755"/>
    <lineage>
        <taxon>unclassified sequences</taxon>
        <taxon>metagenomes</taxon>
        <taxon>ecological metagenomes</taxon>
    </lineage>
</organism>
<protein>
    <submittedName>
        <fullName evidence="1">Uncharacterized protein</fullName>
    </submittedName>
</protein>
<sequence>HQAEGKNKNGPTKLEYSGIPNRAAYRLGSSGTPLKKVKKWAKLPVKRPVMNITRD</sequence>
<proteinExistence type="predicted"/>